<sequence>AEVLDDITKLVKAAIAAREQVLSDACALRRKGPPPVGSTVVLFNPNTLGRGD</sequence>
<reference evidence="1 2" key="1">
    <citation type="submission" date="2008-07" db="EMBL/GenBank/DDBJ databases">
        <authorList>
            <person name="El-Sayed N."/>
            <person name="Caler E."/>
            <person name="Inman J."/>
            <person name="Amedeo P."/>
            <person name="Hass B."/>
            <person name="Wortman J."/>
        </authorList>
    </citation>
    <scope>NUCLEOTIDE SEQUENCE [LARGE SCALE GENOMIC DNA]</scope>
    <source>
        <strain evidence="2">ATCC 50983 / TXsc</strain>
    </source>
</reference>
<evidence type="ECO:0000313" key="1">
    <source>
        <dbReference type="EMBL" id="EER02828.1"/>
    </source>
</evidence>
<gene>
    <name evidence="1" type="ORF">Pmar_PMAR000295</name>
</gene>
<dbReference type="Proteomes" id="UP000007800">
    <property type="component" value="Unassembled WGS sequence"/>
</dbReference>
<feature type="non-terminal residue" evidence="1">
    <location>
        <position position="52"/>
    </location>
</feature>
<dbReference type="AlphaFoldDB" id="C5LKB5"/>
<protein>
    <submittedName>
        <fullName evidence="1">Uncharacterized protein</fullName>
    </submittedName>
</protein>
<dbReference type="EMBL" id="GG682768">
    <property type="protein sequence ID" value="EER02828.1"/>
    <property type="molecule type" value="Genomic_DNA"/>
</dbReference>
<dbReference type="GeneID" id="9051002"/>
<dbReference type="InParanoid" id="C5LKB5"/>
<feature type="non-terminal residue" evidence="1">
    <location>
        <position position="1"/>
    </location>
</feature>
<accession>C5LKB5</accession>
<dbReference type="RefSeq" id="XP_002771012.1">
    <property type="nucleotide sequence ID" value="XM_002770966.1"/>
</dbReference>
<proteinExistence type="predicted"/>
<evidence type="ECO:0000313" key="2">
    <source>
        <dbReference type="Proteomes" id="UP000007800"/>
    </source>
</evidence>
<organism evidence="2">
    <name type="scientific">Perkinsus marinus (strain ATCC 50983 / TXsc)</name>
    <dbReference type="NCBI Taxonomy" id="423536"/>
    <lineage>
        <taxon>Eukaryota</taxon>
        <taxon>Sar</taxon>
        <taxon>Alveolata</taxon>
        <taxon>Perkinsozoa</taxon>
        <taxon>Perkinsea</taxon>
        <taxon>Perkinsida</taxon>
        <taxon>Perkinsidae</taxon>
        <taxon>Perkinsus</taxon>
    </lineage>
</organism>
<keyword evidence="2" id="KW-1185">Reference proteome</keyword>
<name>C5LKB5_PERM5</name>